<dbReference type="AlphaFoldDB" id="A0A5J5C6G2"/>
<protein>
    <submittedName>
        <fullName evidence="2">Uncharacterized protein</fullName>
    </submittedName>
</protein>
<organism evidence="2 3">
    <name type="scientific">Etheostoma spectabile</name>
    <name type="common">orangethroat darter</name>
    <dbReference type="NCBI Taxonomy" id="54343"/>
    <lineage>
        <taxon>Eukaryota</taxon>
        <taxon>Metazoa</taxon>
        <taxon>Chordata</taxon>
        <taxon>Craniata</taxon>
        <taxon>Vertebrata</taxon>
        <taxon>Euteleostomi</taxon>
        <taxon>Actinopterygii</taxon>
        <taxon>Neopterygii</taxon>
        <taxon>Teleostei</taxon>
        <taxon>Neoteleostei</taxon>
        <taxon>Acanthomorphata</taxon>
        <taxon>Eupercaria</taxon>
        <taxon>Perciformes</taxon>
        <taxon>Percoidei</taxon>
        <taxon>Percidae</taxon>
        <taxon>Etheostomatinae</taxon>
        <taxon>Etheostoma</taxon>
    </lineage>
</organism>
<comment type="caution">
    <text evidence="2">The sequence shown here is derived from an EMBL/GenBank/DDBJ whole genome shotgun (WGS) entry which is preliminary data.</text>
</comment>
<accession>A0A5J5C6G2</accession>
<gene>
    <name evidence="2" type="ORF">FQN60_018625</name>
</gene>
<feature type="region of interest" description="Disordered" evidence="1">
    <location>
        <begin position="72"/>
        <end position="101"/>
    </location>
</feature>
<dbReference type="Proteomes" id="UP000327493">
    <property type="component" value="Unassembled WGS sequence"/>
</dbReference>
<name>A0A5J5C6G2_9PERO</name>
<evidence type="ECO:0000256" key="1">
    <source>
        <dbReference type="SAM" id="MobiDB-lite"/>
    </source>
</evidence>
<keyword evidence="3" id="KW-1185">Reference proteome</keyword>
<reference evidence="2 3" key="1">
    <citation type="submission" date="2019-08" db="EMBL/GenBank/DDBJ databases">
        <title>A chromosome-level genome assembly, high-density linkage maps, and genome scans reveal the genomic architecture of hybrid incompatibilities underlying speciation via character displacement in darters (Percidae: Etheostominae).</title>
        <authorList>
            <person name="Moran R.L."/>
            <person name="Catchen J.M."/>
            <person name="Fuller R.C."/>
        </authorList>
    </citation>
    <scope>NUCLEOTIDE SEQUENCE [LARGE SCALE GENOMIC DNA]</scope>
    <source>
        <strain evidence="2">EspeVRDwgs_2016</strain>
        <tissue evidence="2">Muscle</tissue>
    </source>
</reference>
<dbReference type="EMBL" id="VOFY01003021">
    <property type="protein sequence ID" value="KAA8577372.1"/>
    <property type="molecule type" value="Genomic_DNA"/>
</dbReference>
<evidence type="ECO:0000313" key="2">
    <source>
        <dbReference type="EMBL" id="KAA8577372.1"/>
    </source>
</evidence>
<sequence>MDLKVFLFRTLQTRRCFSQGQCGPECIAGVRPRGRDFSTNHQLPSLDFAENHRGQPDARHVRLHLHVRVGERGRGAAAPRAPAAGHAGGGQPAGALLANGDRDSSRFSGGVGFSLDDQPLESGSGSVDVLAGRESLYRLLPQRLQRISRRTSVFLQSTRRQDT</sequence>
<feature type="compositionally biased region" description="Low complexity" evidence="1">
    <location>
        <begin position="75"/>
        <end position="85"/>
    </location>
</feature>
<evidence type="ECO:0000313" key="3">
    <source>
        <dbReference type="Proteomes" id="UP000327493"/>
    </source>
</evidence>
<proteinExistence type="predicted"/>